<evidence type="ECO:0000313" key="2">
    <source>
        <dbReference type="EMBL" id="NJB67676.1"/>
    </source>
</evidence>
<organism evidence="2 3">
    <name type="scientific">Desulfobaculum xiamenense</name>
    <dbReference type="NCBI Taxonomy" id="995050"/>
    <lineage>
        <taxon>Bacteria</taxon>
        <taxon>Pseudomonadati</taxon>
        <taxon>Thermodesulfobacteriota</taxon>
        <taxon>Desulfovibrionia</taxon>
        <taxon>Desulfovibrionales</taxon>
        <taxon>Desulfovibrionaceae</taxon>
        <taxon>Desulfobaculum</taxon>
    </lineage>
</organism>
<evidence type="ECO:0000256" key="1">
    <source>
        <dbReference type="SAM" id="Phobius"/>
    </source>
</evidence>
<protein>
    <submittedName>
        <fullName evidence="2">Uncharacterized protein</fullName>
    </submittedName>
</protein>
<gene>
    <name evidence="2" type="ORF">GGQ74_001316</name>
</gene>
<sequence length="221" mass="24611">MIESFQRLNYLFDPVLIVLFRLPVDPLVAYFMGMVLLVIGCTVVGELSLAGAYHLNRRHFAAINMEMVHQHNLSVQAIGMKDKASYKACNSLANEAFGRNFFSHIALFASSLWPVPFVLGWMSFRFSEVEFPLPFTVPAVGDTVGNSFFFIPLYIVARVAFAKARPHLPLFSRLHKAMKDNENQERLISWAELGKPGAMPGVASDVTCGVMPGDAARIQRS</sequence>
<dbReference type="EMBL" id="JAATJA010000001">
    <property type="protein sequence ID" value="NJB67676.1"/>
    <property type="molecule type" value="Genomic_DNA"/>
</dbReference>
<feature type="transmembrane region" description="Helical" evidence="1">
    <location>
        <begin position="27"/>
        <end position="49"/>
    </location>
</feature>
<dbReference type="Proteomes" id="UP000580856">
    <property type="component" value="Unassembled WGS sequence"/>
</dbReference>
<proteinExistence type="predicted"/>
<accession>A0A846QFV2</accession>
<comment type="caution">
    <text evidence="2">The sequence shown here is derived from an EMBL/GenBank/DDBJ whole genome shotgun (WGS) entry which is preliminary data.</text>
</comment>
<evidence type="ECO:0000313" key="3">
    <source>
        <dbReference type="Proteomes" id="UP000580856"/>
    </source>
</evidence>
<keyword evidence="3" id="KW-1185">Reference proteome</keyword>
<dbReference type="RefSeq" id="WP_209280079.1">
    <property type="nucleotide sequence ID" value="NZ_JAATJA010000001.1"/>
</dbReference>
<keyword evidence="1" id="KW-0812">Transmembrane</keyword>
<name>A0A846QFV2_9BACT</name>
<dbReference type="AlphaFoldDB" id="A0A846QFV2"/>
<feature type="transmembrane region" description="Helical" evidence="1">
    <location>
        <begin position="144"/>
        <end position="161"/>
    </location>
</feature>
<keyword evidence="1" id="KW-1133">Transmembrane helix</keyword>
<feature type="transmembrane region" description="Helical" evidence="1">
    <location>
        <begin position="101"/>
        <end position="124"/>
    </location>
</feature>
<keyword evidence="1" id="KW-0472">Membrane</keyword>
<reference evidence="2 3" key="1">
    <citation type="submission" date="2020-03" db="EMBL/GenBank/DDBJ databases">
        <title>Genomic Encyclopedia of Type Strains, Phase IV (KMG-IV): sequencing the most valuable type-strain genomes for metagenomic binning, comparative biology and taxonomic classification.</title>
        <authorList>
            <person name="Goeker M."/>
        </authorList>
    </citation>
    <scope>NUCLEOTIDE SEQUENCE [LARGE SCALE GENOMIC DNA]</scope>
    <source>
        <strain evidence="2 3">DSM 24233</strain>
    </source>
</reference>